<dbReference type="PROSITE" id="PS50928">
    <property type="entry name" value="ABC_TM1"/>
    <property type="match status" value="1"/>
</dbReference>
<evidence type="ECO:0000256" key="3">
    <source>
        <dbReference type="ARBA" id="ARBA00022475"/>
    </source>
</evidence>
<dbReference type="SUPFAM" id="SSF161098">
    <property type="entry name" value="MetI-like"/>
    <property type="match status" value="1"/>
</dbReference>
<evidence type="ECO:0000256" key="5">
    <source>
        <dbReference type="ARBA" id="ARBA00022989"/>
    </source>
</evidence>
<feature type="transmembrane region" description="Helical" evidence="7">
    <location>
        <begin position="93"/>
        <end position="117"/>
    </location>
</feature>
<feature type="transmembrane region" description="Helical" evidence="7">
    <location>
        <begin position="32"/>
        <end position="54"/>
    </location>
</feature>
<dbReference type="EMBL" id="JAUQUB010000001">
    <property type="protein sequence ID" value="MDO7882232.1"/>
    <property type="molecule type" value="Genomic_DNA"/>
</dbReference>
<dbReference type="Proteomes" id="UP001241072">
    <property type="component" value="Unassembled WGS sequence"/>
</dbReference>
<dbReference type="PANTHER" id="PTHR43744:SF12">
    <property type="entry name" value="ABC TRANSPORTER PERMEASE PROTEIN MG189-RELATED"/>
    <property type="match status" value="1"/>
</dbReference>
<accession>A0ABT9BPA6</accession>
<gene>
    <name evidence="9" type="ORF">Q5716_08350</name>
</gene>
<feature type="domain" description="ABC transmembrane type-1" evidence="8">
    <location>
        <begin position="94"/>
        <end position="285"/>
    </location>
</feature>
<keyword evidence="2 7" id="KW-0813">Transport</keyword>
<feature type="transmembrane region" description="Helical" evidence="7">
    <location>
        <begin position="266"/>
        <end position="285"/>
    </location>
</feature>
<dbReference type="PANTHER" id="PTHR43744">
    <property type="entry name" value="ABC TRANSPORTER PERMEASE PROTEIN MG189-RELATED-RELATED"/>
    <property type="match status" value="1"/>
</dbReference>
<feature type="transmembrane region" description="Helical" evidence="7">
    <location>
        <begin position="166"/>
        <end position="187"/>
    </location>
</feature>
<feature type="transmembrane region" description="Helical" evidence="7">
    <location>
        <begin position="129"/>
        <end position="151"/>
    </location>
</feature>
<keyword evidence="4 7" id="KW-0812">Transmembrane</keyword>
<protein>
    <submittedName>
        <fullName evidence="9">Carbohydrate ABC transporter permease</fullName>
    </submittedName>
</protein>
<evidence type="ECO:0000256" key="1">
    <source>
        <dbReference type="ARBA" id="ARBA00004651"/>
    </source>
</evidence>
<dbReference type="RefSeq" id="WP_305002613.1">
    <property type="nucleotide sequence ID" value="NZ_JAUQUB010000001.1"/>
</dbReference>
<evidence type="ECO:0000313" key="9">
    <source>
        <dbReference type="EMBL" id="MDO7882232.1"/>
    </source>
</evidence>
<keyword evidence="5 7" id="KW-1133">Transmembrane helix</keyword>
<dbReference type="InterPro" id="IPR000515">
    <property type="entry name" value="MetI-like"/>
</dbReference>
<proteinExistence type="inferred from homology"/>
<name>A0ABT9BPA6_9MICO</name>
<keyword evidence="10" id="KW-1185">Reference proteome</keyword>
<reference evidence="9 10" key="1">
    <citation type="submission" date="2023-07" db="EMBL/GenBank/DDBJ databases">
        <title>Protaetiibacter sp. nov WY-16 isolated from soil.</title>
        <authorList>
            <person name="Liu B."/>
            <person name="Wan Y."/>
        </authorList>
    </citation>
    <scope>NUCLEOTIDE SEQUENCE [LARGE SCALE GENOMIC DNA]</scope>
    <source>
        <strain evidence="9 10">WY-16</strain>
    </source>
</reference>
<evidence type="ECO:0000256" key="4">
    <source>
        <dbReference type="ARBA" id="ARBA00022692"/>
    </source>
</evidence>
<evidence type="ECO:0000256" key="7">
    <source>
        <dbReference type="RuleBase" id="RU363032"/>
    </source>
</evidence>
<evidence type="ECO:0000259" key="8">
    <source>
        <dbReference type="PROSITE" id="PS50928"/>
    </source>
</evidence>
<comment type="caution">
    <text evidence="9">The sequence shown here is derived from an EMBL/GenBank/DDBJ whole genome shotgun (WGS) entry which is preliminary data.</text>
</comment>
<evidence type="ECO:0000256" key="6">
    <source>
        <dbReference type="ARBA" id="ARBA00023136"/>
    </source>
</evidence>
<sequence length="301" mass="32727">MSRRTPAPELEADRGILSAFDRRRGGVRIGMTAVHVVLAVGLVVAGLGPILWLAKAAVTPTQDTIQQPLALFPNGIDWANLSQAWIDVQIDQYFLNTIVIAVGSWFMTLLVATTGGYTLSVLKPRYWKVLNGAVLATLFIPSVVLLVPLYLTVVRPVTGGSLLNNYFAVWLPAAANAFTILLVKRFFDSLPREVFEAARTDGAGPFRLFWSIVLPMSRPILGVVSVFAIIAALKDYLWPSLVLPDPRVQPLSVRLPAIQSQVELDVFLAALAISTIIPIVLFLVFQRVFLRSAGLGGAVKG</sequence>
<keyword evidence="3" id="KW-1003">Cell membrane</keyword>
<dbReference type="InterPro" id="IPR035906">
    <property type="entry name" value="MetI-like_sf"/>
</dbReference>
<evidence type="ECO:0000256" key="2">
    <source>
        <dbReference type="ARBA" id="ARBA00022448"/>
    </source>
</evidence>
<feature type="transmembrane region" description="Helical" evidence="7">
    <location>
        <begin position="208"/>
        <end position="233"/>
    </location>
</feature>
<comment type="similarity">
    <text evidence="7">Belongs to the binding-protein-dependent transport system permease family.</text>
</comment>
<dbReference type="CDD" id="cd06261">
    <property type="entry name" value="TM_PBP2"/>
    <property type="match status" value="1"/>
</dbReference>
<organism evidence="9 10">
    <name type="scientific">Antiquaquibacter soli</name>
    <dbReference type="NCBI Taxonomy" id="3064523"/>
    <lineage>
        <taxon>Bacteria</taxon>
        <taxon>Bacillati</taxon>
        <taxon>Actinomycetota</taxon>
        <taxon>Actinomycetes</taxon>
        <taxon>Micrococcales</taxon>
        <taxon>Microbacteriaceae</taxon>
        <taxon>Antiquaquibacter</taxon>
    </lineage>
</organism>
<dbReference type="Gene3D" id="1.10.3720.10">
    <property type="entry name" value="MetI-like"/>
    <property type="match status" value="1"/>
</dbReference>
<keyword evidence="6 7" id="KW-0472">Membrane</keyword>
<dbReference type="Pfam" id="PF00528">
    <property type="entry name" value="BPD_transp_1"/>
    <property type="match status" value="1"/>
</dbReference>
<comment type="subcellular location">
    <subcellularLocation>
        <location evidence="1 7">Cell membrane</location>
        <topology evidence="1 7">Multi-pass membrane protein</topology>
    </subcellularLocation>
</comment>
<evidence type="ECO:0000313" key="10">
    <source>
        <dbReference type="Proteomes" id="UP001241072"/>
    </source>
</evidence>